<protein>
    <submittedName>
        <fullName evidence="3">Uncharacterized protein LOC112493902</fullName>
    </submittedName>
</protein>
<dbReference type="AlphaFoldDB" id="A0AAJ7RBU7"/>
<accession>A0AAJ7RBU7</accession>
<dbReference type="RefSeq" id="XP_024937605.1">
    <property type="nucleotide sequence ID" value="XM_025081837.1"/>
</dbReference>
<dbReference type="GeneID" id="112493902"/>
<keyword evidence="2" id="KW-1185">Reference proteome</keyword>
<dbReference type="KEGG" id="ccin:112493902"/>
<proteinExistence type="predicted"/>
<evidence type="ECO:0000313" key="3">
    <source>
        <dbReference type="RefSeq" id="XP_024937605.1"/>
    </source>
</evidence>
<sequence length="312" mass="34536">MSIASAASDLSVYGDDDDDRSTMSSVSNERYQYVGPLEAAGYDNDIAPDNARPPQEHDDAEEPVLWVRRNGVYEVADADEAADALAGRDGAPSAVATLEEDAVDVDTQYQTGGGPLLRSQSCVDEDAHNEGASDNDVLPPAYRFTVQAETTRRINRFRLDVREITMAIRQPPRDPDTNMQIQKLSGDDAVRIHTPNLCVVQQVCTACISDTDLARVCPSCGVHEYIFEEDPVRQFVDFACDPKRKSFQRVICVAHNAKGFDAQFVLRAPPNNLIWHNGHTVETSVDIDGLRANGVREDVFRKEIPTLHRGYE</sequence>
<evidence type="ECO:0000256" key="1">
    <source>
        <dbReference type="SAM" id="MobiDB-lite"/>
    </source>
</evidence>
<name>A0AAJ7RBU7_CEPCN</name>
<feature type="region of interest" description="Disordered" evidence="1">
    <location>
        <begin position="1"/>
        <end position="61"/>
    </location>
</feature>
<gene>
    <name evidence="3" type="primary">LOC112493902</name>
</gene>
<organism evidence="2 3">
    <name type="scientific">Cephus cinctus</name>
    <name type="common">Wheat stem sawfly</name>
    <dbReference type="NCBI Taxonomy" id="211228"/>
    <lineage>
        <taxon>Eukaryota</taxon>
        <taxon>Metazoa</taxon>
        <taxon>Ecdysozoa</taxon>
        <taxon>Arthropoda</taxon>
        <taxon>Hexapoda</taxon>
        <taxon>Insecta</taxon>
        <taxon>Pterygota</taxon>
        <taxon>Neoptera</taxon>
        <taxon>Endopterygota</taxon>
        <taxon>Hymenoptera</taxon>
        <taxon>Cephoidea</taxon>
        <taxon>Cephidae</taxon>
        <taxon>Cephus</taxon>
    </lineage>
</organism>
<evidence type="ECO:0000313" key="2">
    <source>
        <dbReference type="Proteomes" id="UP000694920"/>
    </source>
</evidence>
<reference evidence="3" key="1">
    <citation type="submission" date="2025-08" db="UniProtKB">
        <authorList>
            <consortium name="RefSeq"/>
        </authorList>
    </citation>
    <scope>IDENTIFICATION</scope>
</reference>
<dbReference type="Proteomes" id="UP000694920">
    <property type="component" value="Unplaced"/>
</dbReference>